<name>A0A9W6BPN5_9CHLO</name>
<evidence type="ECO:0000313" key="2">
    <source>
        <dbReference type="EMBL" id="GLC55969.1"/>
    </source>
</evidence>
<sequence length="472" mass="49821">MPSPRCDDAEPPSRRRRRGPCCRGEVAAVFLLVLAFEFAAAVVPTALAAEPAVAGGDEGWLRGRRALRQEAEQSSEQPGQIPPVCLNTGAELQSSCSDELALASKAFGLNTTDISTIIQVNLSQLQNYLKTAPTPSAECCGAAKAFNDAYCSCNEDVLELAKSFTNNDIRLYVEAMFRSTKASRRSLSTAAFTLAVSTAVLALAVASTALAAFGADGSRRGLRAQPSPAIPNECINTGLDLQSSCTRELEMASQTFGLSPTADVGSIRVNMETLRTYLKTAPAPTAGCCAAAQAFNNVVPITLKLATVVAMIFAPAAPAAAALLAPGELHSGCGRRCLRQQPPPATASDGGLVPPECIYAGLNLQASCTHELELASKAFGLSPTSDISLIKVDFQQLRDYLQKAPDPSAGCCGAAQIFNDAYCGCCPVVLELIKSFTNNDVEEFYEVAYYLGERCPDVGKPFTLYMGDTCPK</sequence>
<proteinExistence type="predicted"/>
<comment type="caution">
    <text evidence="2">The sequence shown here is derived from an EMBL/GenBank/DDBJ whole genome shotgun (WGS) entry which is preliminary data.</text>
</comment>
<keyword evidence="3" id="KW-1185">Reference proteome</keyword>
<dbReference type="Proteomes" id="UP001165080">
    <property type="component" value="Unassembled WGS sequence"/>
</dbReference>
<accession>A0A9W6BPN5</accession>
<feature type="transmembrane region" description="Helical" evidence="1">
    <location>
        <begin position="190"/>
        <end position="213"/>
    </location>
</feature>
<protein>
    <submittedName>
        <fullName evidence="2">Uncharacterized protein</fullName>
    </submittedName>
</protein>
<organism evidence="2 3">
    <name type="scientific">Pleodorina starrii</name>
    <dbReference type="NCBI Taxonomy" id="330485"/>
    <lineage>
        <taxon>Eukaryota</taxon>
        <taxon>Viridiplantae</taxon>
        <taxon>Chlorophyta</taxon>
        <taxon>core chlorophytes</taxon>
        <taxon>Chlorophyceae</taxon>
        <taxon>CS clade</taxon>
        <taxon>Chlamydomonadales</taxon>
        <taxon>Volvocaceae</taxon>
        <taxon>Pleodorina</taxon>
    </lineage>
</organism>
<dbReference type="EMBL" id="BRXU01000014">
    <property type="protein sequence ID" value="GLC55969.1"/>
    <property type="molecule type" value="Genomic_DNA"/>
</dbReference>
<gene>
    <name evidence="2" type="primary">PLEST002912</name>
    <name evidence="2" type="ORF">PLESTB_001050200</name>
</gene>
<keyword evidence="1" id="KW-1133">Transmembrane helix</keyword>
<reference evidence="2 3" key="1">
    <citation type="journal article" date="2023" name="Commun. Biol.">
        <title>Reorganization of the ancestral sex-determining regions during the evolution of trioecy in Pleodorina starrii.</title>
        <authorList>
            <person name="Takahashi K."/>
            <person name="Suzuki S."/>
            <person name="Kawai-Toyooka H."/>
            <person name="Yamamoto K."/>
            <person name="Hamaji T."/>
            <person name="Ootsuki R."/>
            <person name="Yamaguchi H."/>
            <person name="Kawachi M."/>
            <person name="Higashiyama T."/>
            <person name="Nozaki H."/>
        </authorList>
    </citation>
    <scope>NUCLEOTIDE SEQUENCE [LARGE SCALE GENOMIC DNA]</scope>
    <source>
        <strain evidence="2 3">NIES-4479</strain>
    </source>
</reference>
<keyword evidence="1" id="KW-0812">Transmembrane</keyword>
<dbReference type="AlphaFoldDB" id="A0A9W6BPN5"/>
<keyword evidence="1" id="KW-0472">Membrane</keyword>
<evidence type="ECO:0000313" key="3">
    <source>
        <dbReference type="Proteomes" id="UP001165080"/>
    </source>
</evidence>
<evidence type="ECO:0000256" key="1">
    <source>
        <dbReference type="SAM" id="Phobius"/>
    </source>
</evidence>